<gene>
    <name evidence="1" type="ORF">Metal_2890</name>
</gene>
<organism evidence="1 2">
    <name type="scientific">Methylomicrobium album BG8</name>
    <dbReference type="NCBI Taxonomy" id="686340"/>
    <lineage>
        <taxon>Bacteria</taxon>
        <taxon>Pseudomonadati</taxon>
        <taxon>Pseudomonadota</taxon>
        <taxon>Gammaproteobacteria</taxon>
        <taxon>Methylococcales</taxon>
        <taxon>Methylococcaceae</taxon>
        <taxon>Methylomicrobium</taxon>
    </lineage>
</organism>
<evidence type="ECO:0000313" key="1">
    <source>
        <dbReference type="EMBL" id="EIC30576.1"/>
    </source>
</evidence>
<dbReference type="STRING" id="686340.Metal_2890"/>
<dbReference type="RefSeq" id="WP_005373250.1">
    <property type="nucleotide sequence ID" value="NZ_CM001475.1"/>
</dbReference>
<dbReference type="EMBL" id="CM001475">
    <property type="protein sequence ID" value="EIC30576.1"/>
    <property type="molecule type" value="Genomic_DNA"/>
</dbReference>
<dbReference type="eggNOG" id="ENOG5031XP1">
    <property type="taxonomic scope" value="Bacteria"/>
</dbReference>
<keyword evidence="2" id="KW-1185">Reference proteome</keyword>
<sequence length="184" mass="20295">MQTSVSPFEFQAAHHAIAKITPAFSALKSIDKQALGNDEAAWAETQEFMALLDQIQAKHQRVIDCGNAQYQNRPVDLINRAARRQPEIPSLIEREQKALQHKHSARDFQVAELQKKNFTAAQIDHIAPPVPQSEIDASQAVVAGLKAEAVAIQKFLADAPRYDVALLLETTLYPDHDPIAEAAA</sequence>
<protein>
    <submittedName>
        <fullName evidence="1">Uncharacterized protein</fullName>
    </submittedName>
</protein>
<proteinExistence type="predicted"/>
<dbReference type="AlphaFoldDB" id="H8GLP9"/>
<dbReference type="HOGENOM" id="CLU_1466581_0_0_6"/>
<accession>H8GLP9</accession>
<evidence type="ECO:0000313" key="2">
    <source>
        <dbReference type="Proteomes" id="UP000005090"/>
    </source>
</evidence>
<reference evidence="1 2" key="1">
    <citation type="journal article" date="2013" name="Genome Announc.">
        <title>Genome Sequence of the Obligate Gammaproteobacterial Methanotroph Methylomicrobium album Strain BG8.</title>
        <authorList>
            <person name="Kits K.D."/>
            <person name="Kalyuzhnaya M.G."/>
            <person name="Klotz M.G."/>
            <person name="Jetten M.S."/>
            <person name="Op den Camp H.J."/>
            <person name="Vuilleumier S."/>
            <person name="Bringel F."/>
            <person name="Dispirito A.A."/>
            <person name="Murrell J.C."/>
            <person name="Bruce D."/>
            <person name="Cheng J.F."/>
            <person name="Copeland A."/>
            <person name="Goodwin L."/>
            <person name="Hauser L."/>
            <person name="Lajus A."/>
            <person name="Land M.L."/>
            <person name="Lapidus A."/>
            <person name="Lucas S."/>
            <person name="Medigue C."/>
            <person name="Pitluck S."/>
            <person name="Woyke T."/>
            <person name="Zeytun A."/>
            <person name="Stein L.Y."/>
        </authorList>
    </citation>
    <scope>NUCLEOTIDE SEQUENCE [LARGE SCALE GENOMIC DNA]</scope>
    <source>
        <strain evidence="1 2">BG8</strain>
    </source>
</reference>
<dbReference type="Proteomes" id="UP000005090">
    <property type="component" value="Chromosome"/>
</dbReference>
<name>H8GLP9_METAL</name>